<dbReference type="AlphaFoldDB" id="A0AAW6KJ97"/>
<organism evidence="2 3">
    <name type="scientific">Bacillus paralicheniformis</name>
    <dbReference type="NCBI Taxonomy" id="1648923"/>
    <lineage>
        <taxon>Bacteria</taxon>
        <taxon>Bacillati</taxon>
        <taxon>Bacillota</taxon>
        <taxon>Bacilli</taxon>
        <taxon>Bacillales</taxon>
        <taxon>Bacillaceae</taxon>
        <taxon>Bacillus</taxon>
    </lineage>
</organism>
<dbReference type="RefSeq" id="WP_274686281.1">
    <property type="nucleotide sequence ID" value="NZ_JARAFO010000844.1"/>
</dbReference>
<dbReference type="Proteomes" id="UP001216709">
    <property type="component" value="Unassembled WGS sequence"/>
</dbReference>
<protein>
    <submittedName>
        <fullName evidence="2">Uncharacterized protein</fullName>
    </submittedName>
</protein>
<reference evidence="2" key="1">
    <citation type="submission" date="2022-12" db="EMBL/GenBank/DDBJ databases">
        <title>Draft Genome Sequences of Bacillus licheniformis and Bacillus paralicheniformis strains isolated from Irish skim milk powders.</title>
        <authorList>
            <person name="Lourenco A."/>
            <person name="Li F."/>
            <person name="Geraldine D."/>
            <person name="Tobin J.T."/>
            <person name="Butler F."/>
            <person name="Jordan K."/>
            <person name="Obrien T."/>
        </authorList>
    </citation>
    <scope>NUCLEOTIDE SEQUENCE</scope>
    <source>
        <strain evidence="2">3370</strain>
    </source>
</reference>
<comment type="caution">
    <text evidence="2">The sequence shown here is derived from an EMBL/GenBank/DDBJ whole genome shotgun (WGS) entry which is preliminary data.</text>
</comment>
<proteinExistence type="predicted"/>
<evidence type="ECO:0000313" key="3">
    <source>
        <dbReference type="Proteomes" id="UP001216709"/>
    </source>
</evidence>
<evidence type="ECO:0000313" key="2">
    <source>
        <dbReference type="EMBL" id="MDE1455950.1"/>
    </source>
</evidence>
<feature type="non-terminal residue" evidence="2">
    <location>
        <position position="1"/>
    </location>
</feature>
<dbReference type="EMBL" id="JARAFO010000844">
    <property type="protein sequence ID" value="MDE1455839.1"/>
    <property type="molecule type" value="Genomic_DNA"/>
</dbReference>
<evidence type="ECO:0000313" key="1">
    <source>
        <dbReference type="EMBL" id="MDE1455839.1"/>
    </source>
</evidence>
<gene>
    <name evidence="1" type="ORF">PVN32_27475</name>
    <name evidence="2" type="ORF">PVN32_28030</name>
</gene>
<sequence>VGFIILFPGFYYFWKLFMKDKRYIKQHE</sequence>
<name>A0AAW6KJ97_9BACI</name>
<dbReference type="EMBL" id="JARAFO010000959">
    <property type="protein sequence ID" value="MDE1455950.1"/>
    <property type="molecule type" value="Genomic_DNA"/>
</dbReference>
<accession>A0AAW6KJ97</accession>